<dbReference type="Proteomes" id="UP001305779">
    <property type="component" value="Unassembled WGS sequence"/>
</dbReference>
<organism evidence="1 2">
    <name type="scientific">Zasmidium cellare</name>
    <name type="common">Wine cellar mold</name>
    <name type="synonym">Racodium cellare</name>
    <dbReference type="NCBI Taxonomy" id="395010"/>
    <lineage>
        <taxon>Eukaryota</taxon>
        <taxon>Fungi</taxon>
        <taxon>Dikarya</taxon>
        <taxon>Ascomycota</taxon>
        <taxon>Pezizomycotina</taxon>
        <taxon>Dothideomycetes</taxon>
        <taxon>Dothideomycetidae</taxon>
        <taxon>Mycosphaerellales</taxon>
        <taxon>Mycosphaerellaceae</taxon>
        <taxon>Zasmidium</taxon>
    </lineage>
</organism>
<protein>
    <submittedName>
        <fullName evidence="1">Uncharacterized protein</fullName>
    </submittedName>
</protein>
<keyword evidence="2" id="KW-1185">Reference proteome</keyword>
<accession>A0ABR0DZT8</accession>
<comment type="caution">
    <text evidence="1">The sequence shown here is derived from an EMBL/GenBank/DDBJ whole genome shotgun (WGS) entry which is preliminary data.</text>
</comment>
<proteinExistence type="predicted"/>
<sequence length="130" mass="13656">MSAKRFDLQTLHELRENHANAAAALIYPTDHSPVVPANPTPGAVNPRFFDLYYSPSESATTAGTGNNSQAKAQPGANETFRAMLTSANLMSTLLANNSSFGASISSISSPERVSLTETISNGLATLLDEG</sequence>
<evidence type="ECO:0000313" key="2">
    <source>
        <dbReference type="Proteomes" id="UP001305779"/>
    </source>
</evidence>
<name>A0ABR0DZT8_ZASCE</name>
<dbReference type="EMBL" id="JAXOVC010000013">
    <property type="protein sequence ID" value="KAK4494657.1"/>
    <property type="molecule type" value="Genomic_DNA"/>
</dbReference>
<gene>
    <name evidence="1" type="ORF">PRZ48_014013</name>
</gene>
<evidence type="ECO:0000313" key="1">
    <source>
        <dbReference type="EMBL" id="KAK4494657.1"/>
    </source>
</evidence>
<reference evidence="1 2" key="1">
    <citation type="journal article" date="2023" name="G3 (Bethesda)">
        <title>A chromosome-level genome assembly of Zasmidium syzygii isolated from banana leaves.</title>
        <authorList>
            <person name="van Westerhoven A.C."/>
            <person name="Mehrabi R."/>
            <person name="Talebi R."/>
            <person name="Steentjes M.B.F."/>
            <person name="Corcolon B."/>
            <person name="Chong P.A."/>
            <person name="Kema G.H.J."/>
            <person name="Seidl M.F."/>
        </authorList>
    </citation>
    <scope>NUCLEOTIDE SEQUENCE [LARGE SCALE GENOMIC DNA]</scope>
    <source>
        <strain evidence="1 2">P124</strain>
    </source>
</reference>